<feature type="compositionally biased region" description="Polar residues" evidence="1">
    <location>
        <begin position="1"/>
        <end position="12"/>
    </location>
</feature>
<dbReference type="STRING" id="1292034.OR37_03404"/>
<protein>
    <submittedName>
        <fullName evidence="2">Uncharacterized protein</fullName>
    </submittedName>
</protein>
<gene>
    <name evidence="2" type="ORF">OR37_03404</name>
</gene>
<dbReference type="OrthoDB" id="21665at2"/>
<dbReference type="EMBL" id="APMP01000027">
    <property type="protein sequence ID" value="ENZ80686.1"/>
    <property type="molecule type" value="Genomic_DNA"/>
</dbReference>
<sequence length="74" mass="7871">MTDTSGAASAPTTRHPEAPTTSQALRQYVYTGVSEEQRPILVADLWHAGALRVDVVRDPGSNPATYTVTATFPA</sequence>
<dbReference type="RefSeq" id="WP_004622540.1">
    <property type="nucleotide sequence ID" value="NZ_APMP01000027.1"/>
</dbReference>
<organism evidence="2 3">
    <name type="scientific">Caulobacter vibrioides OR37</name>
    <dbReference type="NCBI Taxonomy" id="1292034"/>
    <lineage>
        <taxon>Bacteria</taxon>
        <taxon>Pseudomonadati</taxon>
        <taxon>Pseudomonadota</taxon>
        <taxon>Alphaproteobacteria</taxon>
        <taxon>Caulobacterales</taxon>
        <taxon>Caulobacteraceae</taxon>
        <taxon>Caulobacter</taxon>
    </lineage>
</organism>
<keyword evidence="3" id="KW-1185">Reference proteome</keyword>
<dbReference type="AlphaFoldDB" id="R0CW25"/>
<dbReference type="Proteomes" id="UP000013063">
    <property type="component" value="Unassembled WGS sequence"/>
</dbReference>
<comment type="caution">
    <text evidence="2">The sequence shown here is derived from an EMBL/GenBank/DDBJ whole genome shotgun (WGS) entry which is preliminary data.</text>
</comment>
<dbReference type="PATRIC" id="fig|1292034.3.peg.3377"/>
<proteinExistence type="predicted"/>
<feature type="region of interest" description="Disordered" evidence="1">
    <location>
        <begin position="1"/>
        <end position="23"/>
    </location>
</feature>
<reference evidence="2 3" key="1">
    <citation type="journal article" date="2013" name="Genome Announc.">
        <title>Draft Genome Sequence for Caulobacter sp. Strain OR37, a Bacterium Tolerant to Heavy Metals.</title>
        <authorList>
            <person name="Utturkar S.M."/>
            <person name="Bollmann A."/>
            <person name="Brzoska R.M."/>
            <person name="Klingeman D.M."/>
            <person name="Epstein S.E."/>
            <person name="Palumbo A.V."/>
            <person name="Brown S.D."/>
        </authorList>
    </citation>
    <scope>NUCLEOTIDE SEQUENCE [LARGE SCALE GENOMIC DNA]</scope>
    <source>
        <strain evidence="2 3">OR37</strain>
    </source>
</reference>
<evidence type="ECO:0000256" key="1">
    <source>
        <dbReference type="SAM" id="MobiDB-lite"/>
    </source>
</evidence>
<accession>R0CW25</accession>
<evidence type="ECO:0000313" key="3">
    <source>
        <dbReference type="Proteomes" id="UP000013063"/>
    </source>
</evidence>
<name>R0CW25_CAUVI</name>
<evidence type="ECO:0000313" key="2">
    <source>
        <dbReference type="EMBL" id="ENZ80686.1"/>
    </source>
</evidence>